<dbReference type="RefSeq" id="WP_162459200.1">
    <property type="nucleotide sequence ID" value="NZ_AP021879.1"/>
</dbReference>
<accession>A0A5K8AKK3</accession>
<gene>
    <name evidence="1" type="ORF">DSCOOX_62060</name>
</gene>
<sequence>MKTQATTGIDHPPQNISNLLKALTQLAYDHGASAAAVIRCPSIPVKDHLADLCKPPGCPNYGLAASCPPHVGGPQRFREQLTRFEHAIVFKIDVRAADLMGAARPDIFRTLHRIAATIEQAAVARGCKDACAFAGGSCKELFCTDHPSCRVVQENEPCRYPAEARPSMSGYGIDVFGLMAALGWPQHRIGDNNHSDDGPTGSIAGMVLIC</sequence>
<keyword evidence="2" id="KW-1185">Reference proteome</keyword>
<dbReference type="InterPro" id="IPR019271">
    <property type="entry name" value="DUF2284_metal-binding"/>
</dbReference>
<dbReference type="EMBL" id="AP021879">
    <property type="protein sequence ID" value="BBO93026.1"/>
    <property type="molecule type" value="Genomic_DNA"/>
</dbReference>
<dbReference type="Proteomes" id="UP000422108">
    <property type="component" value="Chromosome"/>
</dbReference>
<reference evidence="1 2" key="1">
    <citation type="submission" date="2019-11" db="EMBL/GenBank/DDBJ databases">
        <title>Comparative genomics of hydrocarbon-degrading Desulfosarcina strains.</title>
        <authorList>
            <person name="Watanabe M."/>
            <person name="Kojima H."/>
            <person name="Fukui M."/>
        </authorList>
    </citation>
    <scope>NUCLEOTIDE SEQUENCE [LARGE SCALE GENOMIC DNA]</scope>
    <source>
        <strain evidence="2">oXyS1</strain>
    </source>
</reference>
<evidence type="ECO:0008006" key="3">
    <source>
        <dbReference type="Google" id="ProtNLM"/>
    </source>
</evidence>
<evidence type="ECO:0000313" key="1">
    <source>
        <dbReference type="EMBL" id="BBO93026.1"/>
    </source>
</evidence>
<dbReference type="AlphaFoldDB" id="A0A5K8AKK3"/>
<dbReference type="Pfam" id="PF10050">
    <property type="entry name" value="DUF2284"/>
    <property type="match status" value="1"/>
</dbReference>
<evidence type="ECO:0000313" key="2">
    <source>
        <dbReference type="Proteomes" id="UP000422108"/>
    </source>
</evidence>
<organism evidence="1 2">
    <name type="scientific">Desulfosarcina ovata subsp. ovata</name>
    <dbReference type="NCBI Taxonomy" id="2752305"/>
    <lineage>
        <taxon>Bacteria</taxon>
        <taxon>Pseudomonadati</taxon>
        <taxon>Thermodesulfobacteriota</taxon>
        <taxon>Desulfobacteria</taxon>
        <taxon>Desulfobacterales</taxon>
        <taxon>Desulfosarcinaceae</taxon>
        <taxon>Desulfosarcina</taxon>
    </lineage>
</organism>
<protein>
    <recommendedName>
        <fullName evidence="3">Metal-binding protein</fullName>
    </recommendedName>
</protein>
<proteinExistence type="predicted"/>
<name>A0A5K8AKK3_9BACT</name>